<keyword evidence="2" id="KW-1185">Reference proteome</keyword>
<reference evidence="1 2" key="1">
    <citation type="submission" date="2020-10" db="EMBL/GenBank/DDBJ databases">
        <title>Wide distribution of Phycisphaera-like planctomycetes from WD2101 soil group in peatlands and genome analysis of the first cultivated representative.</title>
        <authorList>
            <person name="Dedysh S.N."/>
            <person name="Beletsky A.V."/>
            <person name="Ivanova A."/>
            <person name="Kulichevskaya I.S."/>
            <person name="Suzina N.E."/>
            <person name="Philippov D.A."/>
            <person name="Rakitin A.L."/>
            <person name="Mardanov A.V."/>
            <person name="Ravin N.V."/>
        </authorList>
    </citation>
    <scope>NUCLEOTIDE SEQUENCE [LARGE SCALE GENOMIC DNA]</scope>
    <source>
        <strain evidence="1 2">M1803</strain>
    </source>
</reference>
<protein>
    <recommendedName>
        <fullName evidence="3">CARDB domain-containing protein</fullName>
    </recommendedName>
</protein>
<organism evidence="1 2">
    <name type="scientific">Humisphaera borealis</name>
    <dbReference type="NCBI Taxonomy" id="2807512"/>
    <lineage>
        <taxon>Bacteria</taxon>
        <taxon>Pseudomonadati</taxon>
        <taxon>Planctomycetota</taxon>
        <taxon>Phycisphaerae</taxon>
        <taxon>Tepidisphaerales</taxon>
        <taxon>Tepidisphaeraceae</taxon>
        <taxon>Humisphaera</taxon>
    </lineage>
</organism>
<evidence type="ECO:0008006" key="3">
    <source>
        <dbReference type="Google" id="ProtNLM"/>
    </source>
</evidence>
<dbReference type="AlphaFoldDB" id="A0A7M2WXX0"/>
<evidence type="ECO:0000313" key="1">
    <source>
        <dbReference type="EMBL" id="QOV90377.1"/>
    </source>
</evidence>
<name>A0A7M2WXX0_9BACT</name>
<dbReference type="InterPro" id="IPR013783">
    <property type="entry name" value="Ig-like_fold"/>
</dbReference>
<gene>
    <name evidence="1" type="ORF">IPV69_03135</name>
</gene>
<dbReference type="Proteomes" id="UP000593765">
    <property type="component" value="Chromosome"/>
</dbReference>
<dbReference type="KEGG" id="hbs:IPV69_03135"/>
<proteinExistence type="predicted"/>
<sequence length="328" mass="34219">MTARCPERTASRFRLWVLVTCLSPGDRLSVADLGIAPSAGPGGRMSAMQSTVPRVRPQTIVAEVLEPRALFSVSEVAPVEVNLSASDLTVVAPPAVIIGQKFKAGVSLAVGNAGTTAVATRGTIELFLSQDHDLSSDDTVFSTVTPKLNLKPGQQRVVKVAITSLPSVPNGQYHVIARLSAGTNKVETDAADNIAANVNVHIDVAQPRIDLSGGFGLTPTTARPGKTLAVELSVFNSANITATGKLSVLVSATTDKLADPVGTPLGIGKVTIKVPPDEIRTYRLRVRVPASLPPGSYYLLGSVDSAAAFTESNESNNSFPGYTLIQIG</sequence>
<dbReference type="EMBL" id="CP063458">
    <property type="protein sequence ID" value="QOV90377.1"/>
    <property type="molecule type" value="Genomic_DNA"/>
</dbReference>
<dbReference type="Gene3D" id="2.60.40.10">
    <property type="entry name" value="Immunoglobulins"/>
    <property type="match status" value="2"/>
</dbReference>
<accession>A0A7M2WXX0</accession>
<evidence type="ECO:0000313" key="2">
    <source>
        <dbReference type="Proteomes" id="UP000593765"/>
    </source>
</evidence>